<evidence type="ECO:0000256" key="1">
    <source>
        <dbReference type="ARBA" id="ARBA00006530"/>
    </source>
</evidence>
<dbReference type="InterPro" id="IPR013094">
    <property type="entry name" value="AB_hydrolase_3"/>
</dbReference>
<dbReference type="GO" id="GO:0016787">
    <property type="term" value="F:hydrolase activity"/>
    <property type="evidence" value="ECO:0007669"/>
    <property type="project" value="InterPro"/>
</dbReference>
<evidence type="ECO:0000256" key="6">
    <source>
        <dbReference type="SAM" id="MobiDB-lite"/>
    </source>
</evidence>
<dbReference type="Gene3D" id="3.40.50.2000">
    <property type="entry name" value="Glycogen Phosphorylase B"/>
    <property type="match status" value="2"/>
</dbReference>
<dbReference type="SUPFAM" id="SSF56784">
    <property type="entry name" value="HAD-like"/>
    <property type="match status" value="1"/>
</dbReference>
<dbReference type="EC" id="2.4.1.14" evidence="2"/>
<reference evidence="11 12" key="1">
    <citation type="journal article" date="2017" name="Curr. Biol.">
        <title>Genome architecture and evolution of a unichromosomal asexual nematode.</title>
        <authorList>
            <person name="Fradin H."/>
            <person name="Zegar C."/>
            <person name="Gutwein M."/>
            <person name="Lucas J."/>
            <person name="Kovtun M."/>
            <person name="Corcoran D."/>
            <person name="Baugh L.R."/>
            <person name="Kiontke K."/>
            <person name="Gunsalus K."/>
            <person name="Fitch D.H."/>
            <person name="Piano F."/>
        </authorList>
    </citation>
    <scope>NUCLEOTIDE SEQUENCE [LARGE SCALE GENOMIC DNA]</scope>
    <source>
        <strain evidence="11">PF1309</strain>
    </source>
</reference>
<evidence type="ECO:0000256" key="5">
    <source>
        <dbReference type="ARBA" id="ARBA00047471"/>
    </source>
</evidence>
<dbReference type="Gene3D" id="3.40.50.1820">
    <property type="entry name" value="alpha/beta hydrolase"/>
    <property type="match status" value="1"/>
</dbReference>
<proteinExistence type="inferred from homology"/>
<organism evidence="11 12">
    <name type="scientific">Diploscapter pachys</name>
    <dbReference type="NCBI Taxonomy" id="2018661"/>
    <lineage>
        <taxon>Eukaryota</taxon>
        <taxon>Metazoa</taxon>
        <taxon>Ecdysozoa</taxon>
        <taxon>Nematoda</taxon>
        <taxon>Chromadorea</taxon>
        <taxon>Rhabditida</taxon>
        <taxon>Rhabditina</taxon>
        <taxon>Rhabditomorpha</taxon>
        <taxon>Rhabditoidea</taxon>
        <taxon>Rhabditidae</taxon>
        <taxon>Diploscapter</taxon>
    </lineage>
</organism>
<feature type="domain" description="Glycosyl transferase family 1" evidence="7">
    <location>
        <begin position="558"/>
        <end position="725"/>
    </location>
</feature>
<evidence type="ECO:0000313" key="12">
    <source>
        <dbReference type="Proteomes" id="UP000218231"/>
    </source>
</evidence>
<feature type="domain" description="Glycosyltransferase subfamily 4-like N-terminal" evidence="10">
    <location>
        <begin position="351"/>
        <end position="532"/>
    </location>
</feature>
<dbReference type="Pfam" id="PF05116">
    <property type="entry name" value="S6PP"/>
    <property type="match status" value="1"/>
</dbReference>
<evidence type="ECO:0000256" key="2">
    <source>
        <dbReference type="ARBA" id="ARBA00012536"/>
    </source>
</evidence>
<feature type="region of interest" description="Disordered" evidence="6">
    <location>
        <begin position="1"/>
        <end position="20"/>
    </location>
</feature>
<dbReference type="PANTHER" id="PTHR46039">
    <property type="entry name" value="SUCROSE-PHOSPHATE SYNTHASE 3-RELATED"/>
    <property type="match status" value="1"/>
</dbReference>
<evidence type="ECO:0000256" key="3">
    <source>
        <dbReference type="ARBA" id="ARBA00022676"/>
    </source>
</evidence>
<dbReference type="OrthoDB" id="408631at2759"/>
<keyword evidence="3" id="KW-0328">Glycosyltransferase</keyword>
<evidence type="ECO:0000259" key="10">
    <source>
        <dbReference type="Pfam" id="PF13579"/>
    </source>
</evidence>
<evidence type="ECO:0000259" key="7">
    <source>
        <dbReference type="Pfam" id="PF00534"/>
    </source>
</evidence>
<dbReference type="SFLD" id="SFLDG01140">
    <property type="entry name" value="C2.B:_Phosphomannomutase_and_P"/>
    <property type="match status" value="1"/>
</dbReference>
<feature type="domain" description="Sucrose phosphatase-like" evidence="8">
    <location>
        <begin position="749"/>
        <end position="979"/>
    </location>
</feature>
<dbReference type="AlphaFoldDB" id="A0A2A2KBK8"/>
<evidence type="ECO:0000256" key="4">
    <source>
        <dbReference type="ARBA" id="ARBA00022679"/>
    </source>
</evidence>
<dbReference type="InterPro" id="IPR006380">
    <property type="entry name" value="SPP-like_dom"/>
</dbReference>
<dbReference type="InterPro" id="IPR029058">
    <property type="entry name" value="AB_hydrolase_fold"/>
</dbReference>
<evidence type="ECO:0000259" key="9">
    <source>
        <dbReference type="Pfam" id="PF07859"/>
    </source>
</evidence>
<keyword evidence="12" id="KW-1185">Reference proteome</keyword>
<evidence type="ECO:0000313" key="11">
    <source>
        <dbReference type="EMBL" id="PAV71307.1"/>
    </source>
</evidence>
<dbReference type="InterPro" id="IPR036412">
    <property type="entry name" value="HAD-like_sf"/>
</dbReference>
<dbReference type="InterPro" id="IPR028098">
    <property type="entry name" value="Glyco_trans_4-like_N"/>
</dbReference>
<dbReference type="SFLD" id="SFLDG01141">
    <property type="entry name" value="C2.B.1:_Sucrose_Phosphatase_Li"/>
    <property type="match status" value="1"/>
</dbReference>
<accession>A0A2A2KBK8</accession>
<dbReference type="SUPFAM" id="SSF53756">
    <property type="entry name" value="UDP-Glycosyltransferase/glycogen phosphorylase"/>
    <property type="match status" value="1"/>
</dbReference>
<dbReference type="EMBL" id="LIAE01009082">
    <property type="protein sequence ID" value="PAV71307.1"/>
    <property type="molecule type" value="Genomic_DNA"/>
</dbReference>
<feature type="domain" description="Alpha/beta hydrolase fold-3" evidence="9">
    <location>
        <begin position="108"/>
        <end position="303"/>
    </location>
</feature>
<keyword evidence="4" id="KW-0808">Transferase</keyword>
<dbReference type="InterPro" id="IPR001296">
    <property type="entry name" value="Glyco_trans_1"/>
</dbReference>
<dbReference type="SFLD" id="SFLDS00003">
    <property type="entry name" value="Haloacid_Dehalogenase"/>
    <property type="match status" value="1"/>
</dbReference>
<dbReference type="Pfam" id="PF13579">
    <property type="entry name" value="Glyco_trans_4_4"/>
    <property type="match status" value="1"/>
</dbReference>
<dbReference type="STRING" id="2018661.A0A2A2KBK8"/>
<evidence type="ECO:0000259" key="8">
    <source>
        <dbReference type="Pfam" id="PF05116"/>
    </source>
</evidence>
<comment type="caution">
    <text evidence="11">The sequence shown here is derived from an EMBL/GenBank/DDBJ whole genome shotgun (WGS) entry which is preliminary data.</text>
</comment>
<dbReference type="PANTHER" id="PTHR46039:SF5">
    <property type="entry name" value="SUCROSE-PHOSPHATE SYNTHASE 3-RELATED"/>
    <property type="match status" value="1"/>
</dbReference>
<comment type="similarity">
    <text evidence="1">Belongs to the glycosyltransferase 1 family.</text>
</comment>
<comment type="catalytic activity">
    <reaction evidence="5">
        <text>beta-D-fructose 6-phosphate + UDP-alpha-D-glucose = sucrose 6(F)-phosphate + UDP + H(+)</text>
        <dbReference type="Rhea" id="RHEA:22172"/>
        <dbReference type="ChEBI" id="CHEBI:15378"/>
        <dbReference type="ChEBI" id="CHEBI:57634"/>
        <dbReference type="ChEBI" id="CHEBI:57723"/>
        <dbReference type="ChEBI" id="CHEBI:58223"/>
        <dbReference type="ChEBI" id="CHEBI:58885"/>
        <dbReference type="EC" id="2.4.1.14"/>
    </reaction>
</comment>
<gene>
    <name evidence="11" type="ORF">WR25_12619</name>
</gene>
<sequence>MTARPRSIRLTPRDIPSPNSISPEAQAALERLIDADGVPVNAHFTMPDHDDVAGWQAVKASVDAHYARMLAAASDAPTAAVETIRCDDAVVHVATPAAPIAEDAVYIDLHGGALVFGGGEGCRHGARTLADQLGLRVWSVDYRLPPEHPFPAGLDDGLATYRAALRSYPAERIVVGGRSAGGNLAAAMLLRAKAEGLPPPAGLVLLSPQVDLTESGDSFVVNAGMDGMLPTSLMSSNRLYAGGADLSDPLVSPLFGDVANFPPTFLLTGTRDLFLSNTVRMHRRLVSAGVPADLHVFEAMPHGGFGGAPEDWEAAHSPIKRKGALVIIVHLALGGCLKAPPVNFGVTADTGGHIAYVLDAACHQALRSDVDAVTIVTRCFSDERLDPVHAQAEEVVAPKVTIRRIATADHRYLEKEALGADLAAFTEAFCEMIEREERRPDVIHAHFADAAAVAMAAQRRFGIPFVYTPHALGIDKRMQRLECPGLDARIAAERAAIEGASAIVVSTEEEAARQVGGYGVALGDRVTVVAPGVPRRDCVPGPDTLADRLGDWFECPDLPIILAIARPVAKKNLAALARAYADDPALQAQANLVILAGQHAYASADERASLAELQAIADRPGMRGRIALPPQHDADDVAALYARAARGGVFVNPALHEPFGLTLVEAAAAGVPVVATRNGGPADIVATIGHGVLIDPEDTAAIGAAIRAIVGDPTRHLAFATAARTRADLYCWHRYAAATCALYGDLAAPRLLACDIDNTLTGCVEGARAFAVWRAASPLPFIIATGRGFDAARMILKRWRLPQPDAFIVDVGTRLMLPDGTGGWRACAEYARTLDAGWDREAVAATLAPLGVTAQPAATAGPHKISFYGGAADAGRIRGALSAAGLAARVIFSHGRLIDVLAPTGGKAQAIAAYAARRGLTLADCIAAGDSGNDADMLAACGHAIVVGNAGGELAHLSPRPGLLRVRRHHAGGVLEGLATLGLADASPADLPVPVAA</sequence>
<dbReference type="SUPFAM" id="SSF53474">
    <property type="entry name" value="alpha/beta-Hydrolases"/>
    <property type="match status" value="1"/>
</dbReference>
<dbReference type="Pfam" id="PF07859">
    <property type="entry name" value="Abhydrolase_3"/>
    <property type="match status" value="1"/>
</dbReference>
<name>A0A2A2KBK8_9BILA</name>
<dbReference type="InterPro" id="IPR044161">
    <property type="entry name" value="SPS"/>
</dbReference>
<dbReference type="InterPro" id="IPR023214">
    <property type="entry name" value="HAD_sf"/>
</dbReference>
<dbReference type="Gene3D" id="3.40.50.1000">
    <property type="entry name" value="HAD superfamily/HAD-like"/>
    <property type="match status" value="1"/>
</dbReference>
<dbReference type="Gene3D" id="3.90.1070.10">
    <property type="match status" value="1"/>
</dbReference>
<protein>
    <recommendedName>
        <fullName evidence="2">sucrose-phosphate synthase</fullName>
        <ecNumber evidence="2">2.4.1.14</ecNumber>
    </recommendedName>
</protein>
<dbReference type="Proteomes" id="UP000218231">
    <property type="component" value="Unassembled WGS sequence"/>
</dbReference>
<dbReference type="Pfam" id="PF00534">
    <property type="entry name" value="Glycos_transf_1"/>
    <property type="match status" value="1"/>
</dbReference>
<dbReference type="GO" id="GO:0046524">
    <property type="term" value="F:sucrose-phosphate synthase activity"/>
    <property type="evidence" value="ECO:0007669"/>
    <property type="project" value="UniProtKB-EC"/>
</dbReference>